<feature type="domain" description="N4BP1 second type I KH-domain" evidence="5">
    <location>
        <begin position="84"/>
        <end position="206"/>
    </location>
</feature>
<protein>
    <recommendedName>
        <fullName evidence="11">RNase NYN domain-containing protein</fullName>
    </recommendedName>
</protein>
<dbReference type="GO" id="GO:0036464">
    <property type="term" value="C:cytoplasmic ribonucleoprotein granule"/>
    <property type="evidence" value="ECO:0007669"/>
    <property type="project" value="TreeGrafter"/>
</dbReference>
<feature type="region of interest" description="Disordered" evidence="2">
    <location>
        <begin position="844"/>
        <end position="901"/>
    </location>
</feature>
<comment type="caution">
    <text evidence="9">The sequence shown here is derived from an EMBL/GenBank/DDBJ whole genome shotgun (WGS) entry which is preliminary data.</text>
</comment>
<dbReference type="Pfam" id="PF23052">
    <property type="entry name" value="KH_N4BP1_2nd"/>
    <property type="match status" value="1"/>
</dbReference>
<proteinExistence type="inferred from homology"/>
<dbReference type="Pfam" id="PF23255">
    <property type="entry name" value="DUF7070"/>
    <property type="match status" value="1"/>
</dbReference>
<feature type="region of interest" description="Disordered" evidence="2">
    <location>
        <begin position="212"/>
        <end position="231"/>
    </location>
</feature>
<dbReference type="InterPro" id="IPR056629">
    <property type="entry name" value="KH_N4BP1_1st"/>
</dbReference>
<feature type="domain" description="N4BP1 C-terminal UBA" evidence="7">
    <location>
        <begin position="906"/>
        <end position="952"/>
    </location>
</feature>
<reference evidence="9" key="1">
    <citation type="submission" date="2022-11" db="EMBL/GenBank/DDBJ databases">
        <title>Chromosome-level genome of Pogonophryne albipinna.</title>
        <authorList>
            <person name="Jo E."/>
        </authorList>
    </citation>
    <scope>NUCLEOTIDE SEQUENCE</scope>
    <source>
        <strain evidence="9">SGF0006</strain>
        <tissue evidence="9">Muscle</tissue>
    </source>
</reference>
<dbReference type="Pfam" id="PF11977">
    <property type="entry name" value="RNase_Zc3h12a"/>
    <property type="match status" value="1"/>
</dbReference>
<dbReference type="GO" id="GO:0004521">
    <property type="term" value="F:RNA endonuclease activity"/>
    <property type="evidence" value="ECO:0007669"/>
    <property type="project" value="TreeGrafter"/>
</dbReference>
<dbReference type="InterPro" id="IPR055498">
    <property type="entry name" value="DUF7070"/>
</dbReference>
<evidence type="ECO:0000256" key="2">
    <source>
        <dbReference type="SAM" id="MobiDB-lite"/>
    </source>
</evidence>
<feature type="domain" description="DUF7070" evidence="8">
    <location>
        <begin position="436"/>
        <end position="484"/>
    </location>
</feature>
<feature type="region of interest" description="Disordered" evidence="2">
    <location>
        <begin position="359"/>
        <end position="414"/>
    </location>
</feature>
<evidence type="ECO:0000259" key="4">
    <source>
        <dbReference type="Pfam" id="PF23050"/>
    </source>
</evidence>
<evidence type="ECO:0000259" key="8">
    <source>
        <dbReference type="Pfam" id="PF23255"/>
    </source>
</evidence>
<feature type="compositionally biased region" description="Gly residues" evidence="2">
    <location>
        <begin position="878"/>
        <end position="890"/>
    </location>
</feature>
<feature type="domain" description="RNase NYN" evidence="3">
    <location>
        <begin position="683"/>
        <end position="834"/>
    </location>
</feature>
<dbReference type="EMBL" id="JAPTMU010000001">
    <property type="protein sequence ID" value="KAJ4949028.1"/>
    <property type="molecule type" value="Genomic_DNA"/>
</dbReference>
<dbReference type="Pfam" id="PF23053">
    <property type="entry name" value="UBA_N4BP1"/>
    <property type="match status" value="1"/>
</dbReference>
<dbReference type="PANTHER" id="PTHR12876">
    <property type="entry name" value="N4BP1-RELATED"/>
    <property type="match status" value="1"/>
</dbReference>
<name>A0AAD6BQM1_9TELE</name>
<comment type="similarity">
    <text evidence="1">Belongs to the N4BP1 family.</text>
</comment>
<dbReference type="InterPro" id="IPR021869">
    <property type="entry name" value="RNase_Zc3h12_NYN"/>
</dbReference>
<dbReference type="InterPro" id="IPR036612">
    <property type="entry name" value="KH_dom_type_1_sf"/>
</dbReference>
<dbReference type="GO" id="GO:0005634">
    <property type="term" value="C:nucleus"/>
    <property type="evidence" value="ECO:0007669"/>
    <property type="project" value="TreeGrafter"/>
</dbReference>
<organism evidence="9 10">
    <name type="scientific">Pogonophryne albipinna</name>
    <dbReference type="NCBI Taxonomy" id="1090488"/>
    <lineage>
        <taxon>Eukaryota</taxon>
        <taxon>Metazoa</taxon>
        <taxon>Chordata</taxon>
        <taxon>Craniata</taxon>
        <taxon>Vertebrata</taxon>
        <taxon>Euteleostomi</taxon>
        <taxon>Actinopterygii</taxon>
        <taxon>Neopterygii</taxon>
        <taxon>Teleostei</taxon>
        <taxon>Neoteleostei</taxon>
        <taxon>Acanthomorphata</taxon>
        <taxon>Eupercaria</taxon>
        <taxon>Perciformes</taxon>
        <taxon>Notothenioidei</taxon>
        <taxon>Pogonophryne</taxon>
    </lineage>
</organism>
<evidence type="ECO:0000259" key="7">
    <source>
        <dbReference type="Pfam" id="PF23054"/>
    </source>
</evidence>
<accession>A0AAD6BQM1</accession>
<dbReference type="Pfam" id="PF23054">
    <property type="entry name" value="UBA_N4BP1_C"/>
    <property type="match status" value="1"/>
</dbReference>
<feature type="compositionally biased region" description="Polar residues" evidence="2">
    <location>
        <begin position="579"/>
        <end position="604"/>
    </location>
</feature>
<feature type="region of interest" description="Disordered" evidence="2">
    <location>
        <begin position="576"/>
        <end position="609"/>
    </location>
</feature>
<dbReference type="GO" id="GO:0003729">
    <property type="term" value="F:mRNA binding"/>
    <property type="evidence" value="ECO:0007669"/>
    <property type="project" value="TreeGrafter"/>
</dbReference>
<dbReference type="InterPro" id="IPR056578">
    <property type="entry name" value="UBA_N4BP1_C"/>
</dbReference>
<dbReference type="InterPro" id="IPR056631">
    <property type="entry name" value="UBA_N4BP1"/>
</dbReference>
<feature type="domain" description="N4BP1 UBA-like" evidence="6">
    <location>
        <begin position="326"/>
        <end position="370"/>
    </location>
</feature>
<dbReference type="FunFam" id="3.40.50.11980:FF:000001">
    <property type="entry name" value="ZC3H12A isoform 1"/>
    <property type="match status" value="1"/>
</dbReference>
<evidence type="ECO:0000256" key="1">
    <source>
        <dbReference type="ARBA" id="ARBA00038274"/>
    </source>
</evidence>
<sequence>MDCERSDGGEGGEAEVEDEFACAGMLRGSLASLHGTVERIFRVTFGIGADDLSMDNNGQIWLKLRGRSNDVKSAKLFVKGLVNQEEQQELSYPRALHCIFSGARGLFMDCLTKSTSAHIVVGSTGFLLISGLAEPVVRAYSLITDMVERYEGTQSRRSETTDRGMGETLDSRRAFKSLVENWEDKHILDLLVLPSLVKEILLELVIESGLGSNPTPDLTDGNAGARSLEDSGVRWDKPSSVTYKLPESPDRWVEGMTSASGKDSAASSFQLLSSGSRGLAEGADERLLLSPQEVVGQSEAASISTEVKDIRGEDEEQEVLLSVGNKEFVLLLKFFTAMGYTEEIVKRVLARTGPKEASQILDLVQQEQNRSDREEGKKTQDGDESNRSERNRPCETEHREEEEMEVSGGDVLMSSSEFMEAGATGRDRPKEKEKGHEEDFVLGVVKKAAASCGYMEQKVTKLYNMLPDGSTHQLLLELQREESKELVAFGKVPREMDDVVIEKEEPTVPPSEDKAKEMELFMPAAKRKSDDKGWGEVTKSPEAEFIFYNHTNSPYQVCLPEVKGPPMPTYPPSFDRPPTFNQSNIQHGRNNIWQNPSTSRQKPPTQEPVLNSKPHSFKPLKQAFQVPQNPIFPIHDLPPIKAREKQGFMATSSVVVTGEQRFLEGLQMPFDLKLKDQPGDPNVRTIVIDGSNVAMSHGLGHFFSCRGIALAVQHFWDRGHRHISALLPQWRQKSDPKIKEQHYLTELQNLGLVSYTPSREVQGKRISSYDDRLILQLAQKSDGVIVTNDNLRDLSDESLVWREIIKKRLLQYTFVGDHFMVPDDPLGRGGPHLDIFLRSDHRTPDPGNHSFAGVATAFPSSKAPRSQTELLNFRDRTPGGGSRGKAGGHGKGWDSGHQGRHFGASERTLEETASLKEQLCQVFPGQDNMVALVLQSHPSETDMNALSDLMLEH</sequence>
<feature type="compositionally biased region" description="Basic and acidic residues" evidence="2">
    <location>
        <begin position="369"/>
        <end position="401"/>
    </location>
</feature>
<evidence type="ECO:0000259" key="5">
    <source>
        <dbReference type="Pfam" id="PF23052"/>
    </source>
</evidence>
<dbReference type="Pfam" id="PF23050">
    <property type="entry name" value="KH_N4BP1_1st"/>
    <property type="match status" value="1"/>
</dbReference>
<evidence type="ECO:0000313" key="10">
    <source>
        <dbReference type="Proteomes" id="UP001219934"/>
    </source>
</evidence>
<gene>
    <name evidence="9" type="ORF">JOQ06_020547</name>
</gene>
<feature type="domain" description="N4BP1 first type I KH-domain" evidence="4">
    <location>
        <begin position="18"/>
        <end position="83"/>
    </location>
</feature>
<evidence type="ECO:0000259" key="6">
    <source>
        <dbReference type="Pfam" id="PF23053"/>
    </source>
</evidence>
<dbReference type="InterPro" id="IPR056630">
    <property type="entry name" value="KH_N4BP1_2nd"/>
</dbReference>
<dbReference type="PANTHER" id="PTHR12876:SF28">
    <property type="entry name" value="PROTEIN KHNYN"/>
    <property type="match status" value="1"/>
</dbReference>
<dbReference type="Gene3D" id="3.40.50.11980">
    <property type="match status" value="1"/>
</dbReference>
<evidence type="ECO:0000313" key="9">
    <source>
        <dbReference type="EMBL" id="KAJ4949028.1"/>
    </source>
</evidence>
<dbReference type="SUPFAM" id="SSF54791">
    <property type="entry name" value="Eukaryotic type KH-domain (KH-domain type I)"/>
    <property type="match status" value="1"/>
</dbReference>
<evidence type="ECO:0000259" key="3">
    <source>
        <dbReference type="Pfam" id="PF11977"/>
    </source>
</evidence>
<dbReference type="AlphaFoldDB" id="A0AAD6BQM1"/>
<dbReference type="InterPro" id="IPR051101">
    <property type="entry name" value="ZC3H12/N4BP1_RNase_Reg"/>
</dbReference>
<keyword evidence="10" id="KW-1185">Reference proteome</keyword>
<dbReference type="Proteomes" id="UP001219934">
    <property type="component" value="Unassembled WGS sequence"/>
</dbReference>
<evidence type="ECO:0008006" key="11">
    <source>
        <dbReference type="Google" id="ProtNLM"/>
    </source>
</evidence>